<dbReference type="Gene3D" id="2.40.240.20">
    <property type="entry name" value="Hypothetical PUA domain-like, domain 1"/>
    <property type="match status" value="1"/>
</dbReference>
<evidence type="ECO:0000256" key="11">
    <source>
        <dbReference type="ARBA" id="ARBA00047944"/>
    </source>
</evidence>
<dbReference type="Proteomes" id="UP000268436">
    <property type="component" value="Unassembled WGS sequence"/>
</dbReference>
<dbReference type="NCBIfam" id="TIGR00046">
    <property type="entry name" value="RsmE family RNA methyltransferase"/>
    <property type="match status" value="1"/>
</dbReference>
<evidence type="ECO:0000256" key="9">
    <source>
        <dbReference type="ARBA" id="ARBA00022691"/>
    </source>
</evidence>
<evidence type="ECO:0000256" key="6">
    <source>
        <dbReference type="ARBA" id="ARBA00022552"/>
    </source>
</evidence>
<comment type="similarity">
    <text evidence="2 12">Belongs to the RNA methyltransferase RsmE family.</text>
</comment>
<dbReference type="SUPFAM" id="SSF88697">
    <property type="entry name" value="PUA domain-like"/>
    <property type="match status" value="1"/>
</dbReference>
<keyword evidence="5 12" id="KW-0963">Cytoplasm</keyword>
<keyword evidence="6 12" id="KW-0698">rRNA processing</keyword>
<dbReference type="GO" id="GO:0032259">
    <property type="term" value="P:methylation"/>
    <property type="evidence" value="ECO:0007669"/>
    <property type="project" value="UniProtKB-KW"/>
</dbReference>
<evidence type="ECO:0000256" key="7">
    <source>
        <dbReference type="ARBA" id="ARBA00022603"/>
    </source>
</evidence>
<keyword evidence="16" id="KW-1185">Reference proteome</keyword>
<dbReference type="InterPro" id="IPR046887">
    <property type="entry name" value="RsmE_PUA-like"/>
</dbReference>
<evidence type="ECO:0000313" key="15">
    <source>
        <dbReference type="EMBL" id="RUO13574.1"/>
    </source>
</evidence>
<name>A0ABY0BIE2_MORCA</name>
<dbReference type="SUPFAM" id="SSF75217">
    <property type="entry name" value="alpha/beta knot"/>
    <property type="match status" value="1"/>
</dbReference>
<keyword evidence="7 12" id="KW-0489">Methyltransferase</keyword>
<dbReference type="InterPro" id="IPR006700">
    <property type="entry name" value="RsmE"/>
</dbReference>
<dbReference type="NCBIfam" id="NF008692">
    <property type="entry name" value="PRK11713.1-5"/>
    <property type="match status" value="1"/>
</dbReference>
<evidence type="ECO:0000256" key="2">
    <source>
        <dbReference type="ARBA" id="ARBA00005528"/>
    </source>
</evidence>
<comment type="function">
    <text evidence="10 12">Specifically methylates the N3 position of the uracil ring of uridine 1498 (m3U1498) in 16S rRNA. Acts on the fully assembled 30S ribosomal subunit.</text>
</comment>
<dbReference type="EMBL" id="RYER01000021">
    <property type="protein sequence ID" value="RUO13574.1"/>
    <property type="molecule type" value="Genomic_DNA"/>
</dbReference>
<keyword evidence="8 12" id="KW-0808">Transferase</keyword>
<accession>A0ABY0BIE2</accession>
<evidence type="ECO:0000256" key="10">
    <source>
        <dbReference type="ARBA" id="ARBA00025699"/>
    </source>
</evidence>
<gene>
    <name evidence="15" type="ORF">EJK54_0340</name>
</gene>
<reference evidence="15 16" key="1">
    <citation type="submission" date="2018-12" db="EMBL/GenBank/DDBJ databases">
        <title>Persistence of Moraxella catarrhalis in Chronic Obstructive Pulmonary Disease and Regulation of the Hag/MID Adhesin.</title>
        <authorList>
            <person name="Murphy T."/>
            <person name="Zhao X."/>
            <person name="Vyas G."/>
            <person name="Aluvathingal J."/>
            <person name="Nadendla S."/>
            <person name="Tallon L."/>
            <person name="Tettelin H."/>
        </authorList>
    </citation>
    <scope>NUCLEOTIDE SEQUENCE [LARGE SCALE GENOMIC DNA]</scope>
    <source>
        <strain evidence="15 16">173P27B1</strain>
    </source>
</reference>
<dbReference type="PANTHER" id="PTHR30027">
    <property type="entry name" value="RIBOSOMAL RNA SMALL SUBUNIT METHYLTRANSFERASE E"/>
    <property type="match status" value="1"/>
</dbReference>
<keyword evidence="9 12" id="KW-0949">S-adenosyl-L-methionine</keyword>
<dbReference type="EC" id="2.1.1.193" evidence="3 12"/>
<evidence type="ECO:0000256" key="8">
    <source>
        <dbReference type="ARBA" id="ARBA00022679"/>
    </source>
</evidence>
<dbReference type="PANTHER" id="PTHR30027:SF3">
    <property type="entry name" value="16S RRNA (URACIL(1498)-N(3))-METHYLTRANSFERASE"/>
    <property type="match status" value="1"/>
</dbReference>
<feature type="domain" description="Ribosomal RNA small subunit methyltransferase E PUA-like" evidence="14">
    <location>
        <begin position="21"/>
        <end position="67"/>
    </location>
</feature>
<protein>
    <recommendedName>
        <fullName evidence="4 12">Ribosomal RNA small subunit methyltransferase E</fullName>
        <ecNumber evidence="3 12">2.1.1.193</ecNumber>
    </recommendedName>
</protein>
<dbReference type="GO" id="GO:0008168">
    <property type="term" value="F:methyltransferase activity"/>
    <property type="evidence" value="ECO:0007669"/>
    <property type="project" value="UniProtKB-KW"/>
</dbReference>
<evidence type="ECO:0000256" key="1">
    <source>
        <dbReference type="ARBA" id="ARBA00004496"/>
    </source>
</evidence>
<evidence type="ECO:0000256" key="4">
    <source>
        <dbReference type="ARBA" id="ARBA00013673"/>
    </source>
</evidence>
<evidence type="ECO:0000256" key="12">
    <source>
        <dbReference type="PIRNR" id="PIRNR015601"/>
    </source>
</evidence>
<dbReference type="InterPro" id="IPR015947">
    <property type="entry name" value="PUA-like_sf"/>
</dbReference>
<dbReference type="InterPro" id="IPR029028">
    <property type="entry name" value="Alpha/beta_knot_MTases"/>
</dbReference>
<dbReference type="Gene3D" id="3.40.1280.10">
    <property type="match status" value="1"/>
</dbReference>
<evidence type="ECO:0000256" key="5">
    <source>
        <dbReference type="ARBA" id="ARBA00022490"/>
    </source>
</evidence>
<comment type="caution">
    <text evidence="15">The sequence shown here is derived from an EMBL/GenBank/DDBJ whole genome shotgun (WGS) entry which is preliminary data.</text>
</comment>
<evidence type="ECO:0000259" key="13">
    <source>
        <dbReference type="Pfam" id="PF04452"/>
    </source>
</evidence>
<dbReference type="InterPro" id="IPR029026">
    <property type="entry name" value="tRNA_m1G_MTases_N"/>
</dbReference>
<comment type="catalytic activity">
    <reaction evidence="11 12">
        <text>uridine(1498) in 16S rRNA + S-adenosyl-L-methionine = N(3)-methyluridine(1498) in 16S rRNA + S-adenosyl-L-homocysteine + H(+)</text>
        <dbReference type="Rhea" id="RHEA:42920"/>
        <dbReference type="Rhea" id="RHEA-COMP:10283"/>
        <dbReference type="Rhea" id="RHEA-COMP:10284"/>
        <dbReference type="ChEBI" id="CHEBI:15378"/>
        <dbReference type="ChEBI" id="CHEBI:57856"/>
        <dbReference type="ChEBI" id="CHEBI:59789"/>
        <dbReference type="ChEBI" id="CHEBI:65315"/>
        <dbReference type="ChEBI" id="CHEBI:74502"/>
        <dbReference type="EC" id="2.1.1.193"/>
    </reaction>
</comment>
<sequence length="247" mass="27439">MPRFFVDTPLTTNLIGQIIALPDHVTHHWCKVLRASVGDCAFLFDGMGGEYTVTLTHIHKKSASVKIDAYHPINRTPPFRASIGLVMSRGDRMDYAIQKATEMGVHCIHLLTSDRCQAHLKYDRDFKKLTHWQSVAVAACEQCGMNIIPNIIAPILLDEWVANCQDELKLVLALSENNPTFNKLVPKNISLLIGAEGGLSPREIDLAIHHGFVPWRIGERVLRTETAPVVALSALTLLAELNHSPLN</sequence>
<evidence type="ECO:0000259" key="14">
    <source>
        <dbReference type="Pfam" id="PF20260"/>
    </source>
</evidence>
<proteinExistence type="inferred from homology"/>
<comment type="subcellular location">
    <subcellularLocation>
        <location evidence="1 12">Cytoplasm</location>
    </subcellularLocation>
</comment>
<dbReference type="PIRSF" id="PIRSF015601">
    <property type="entry name" value="MTase_slr0722"/>
    <property type="match status" value="1"/>
</dbReference>
<dbReference type="CDD" id="cd18084">
    <property type="entry name" value="RsmE-like"/>
    <property type="match status" value="1"/>
</dbReference>
<dbReference type="Pfam" id="PF04452">
    <property type="entry name" value="Methyltrans_RNA"/>
    <property type="match status" value="1"/>
</dbReference>
<dbReference type="RefSeq" id="WP_003667647.1">
    <property type="nucleotide sequence ID" value="NZ_CP010573.1"/>
</dbReference>
<organism evidence="15 16">
    <name type="scientific">Moraxella catarrhalis</name>
    <name type="common">Branhamella catarrhalis</name>
    <dbReference type="NCBI Taxonomy" id="480"/>
    <lineage>
        <taxon>Bacteria</taxon>
        <taxon>Pseudomonadati</taxon>
        <taxon>Pseudomonadota</taxon>
        <taxon>Gammaproteobacteria</taxon>
        <taxon>Moraxellales</taxon>
        <taxon>Moraxellaceae</taxon>
        <taxon>Moraxella</taxon>
    </lineage>
</organism>
<dbReference type="InterPro" id="IPR046886">
    <property type="entry name" value="RsmE_MTase_dom"/>
</dbReference>
<evidence type="ECO:0000313" key="16">
    <source>
        <dbReference type="Proteomes" id="UP000268436"/>
    </source>
</evidence>
<dbReference type="Pfam" id="PF20260">
    <property type="entry name" value="PUA_4"/>
    <property type="match status" value="1"/>
</dbReference>
<evidence type="ECO:0000256" key="3">
    <source>
        <dbReference type="ARBA" id="ARBA00012328"/>
    </source>
</evidence>
<feature type="domain" description="Ribosomal RNA small subunit methyltransferase E methyltransferase" evidence="13">
    <location>
        <begin position="78"/>
        <end position="235"/>
    </location>
</feature>